<reference evidence="1 2" key="1">
    <citation type="submission" date="2017-04" db="EMBL/GenBank/DDBJ databases">
        <title>Whole Genome Sequence of 1,4-Dioxane Degrading Bacterium Mycobacterium dioxanotrophicus PH-06.</title>
        <authorList>
            <person name="He Y."/>
        </authorList>
    </citation>
    <scope>NUCLEOTIDE SEQUENCE [LARGE SCALE GENOMIC DNA]</scope>
    <source>
        <strain evidence="1 2">PH-06</strain>
    </source>
</reference>
<proteinExistence type="predicted"/>
<keyword evidence="2" id="KW-1185">Reference proteome</keyword>
<dbReference type="Gene3D" id="1.20.1290.10">
    <property type="entry name" value="AhpD-like"/>
    <property type="match status" value="1"/>
</dbReference>
<dbReference type="SUPFAM" id="SSF69118">
    <property type="entry name" value="AhpD-like"/>
    <property type="match status" value="1"/>
</dbReference>
<dbReference type="EMBL" id="CP020809">
    <property type="protein sequence ID" value="ART70353.1"/>
    <property type="molecule type" value="Genomic_DNA"/>
</dbReference>
<dbReference type="InterPro" id="IPR029032">
    <property type="entry name" value="AhpD-like"/>
</dbReference>
<dbReference type="KEGG" id="mdx:BTO20_18880"/>
<gene>
    <name evidence="1" type="ORF">BTO20_18880</name>
</gene>
<protein>
    <recommendedName>
        <fullName evidence="3">Carboxymuconolactone decarboxylase-like domain-containing protein</fullName>
    </recommendedName>
</protein>
<evidence type="ECO:0000313" key="1">
    <source>
        <dbReference type="EMBL" id="ART70353.1"/>
    </source>
</evidence>
<sequence length="104" mass="11102">MTDITRLRGELIARILGSTGTAPKVLRQNAFDNSGLDEPARTLVDKIARRSDGVTDDDIAAARSTGLSEDQIFEIVVCAAVGQADRQYTGALDALARVTGADRR</sequence>
<accession>A0A1Y0C576</accession>
<evidence type="ECO:0008006" key="3">
    <source>
        <dbReference type="Google" id="ProtNLM"/>
    </source>
</evidence>
<dbReference type="OrthoDB" id="3391501at2"/>
<dbReference type="AlphaFoldDB" id="A0A1Y0C576"/>
<dbReference type="Proteomes" id="UP000195331">
    <property type="component" value="Chromosome"/>
</dbReference>
<name>A0A1Y0C576_9MYCO</name>
<dbReference type="RefSeq" id="WP_087077825.1">
    <property type="nucleotide sequence ID" value="NZ_CP020809.1"/>
</dbReference>
<evidence type="ECO:0000313" key="2">
    <source>
        <dbReference type="Proteomes" id="UP000195331"/>
    </source>
</evidence>
<organism evidence="1 2">
    <name type="scientific">Mycobacterium dioxanotrophicus</name>
    <dbReference type="NCBI Taxonomy" id="482462"/>
    <lineage>
        <taxon>Bacteria</taxon>
        <taxon>Bacillati</taxon>
        <taxon>Actinomycetota</taxon>
        <taxon>Actinomycetes</taxon>
        <taxon>Mycobacteriales</taxon>
        <taxon>Mycobacteriaceae</taxon>
        <taxon>Mycobacterium</taxon>
    </lineage>
</organism>